<feature type="domain" description="HTH cro/C1-type" evidence="1">
    <location>
        <begin position="17"/>
        <end position="76"/>
    </location>
</feature>
<dbReference type="RefSeq" id="WP_052526161.1">
    <property type="nucleotide sequence ID" value="NZ_CP065272.1"/>
</dbReference>
<dbReference type="SUPFAM" id="SSF47413">
    <property type="entry name" value="lambda repressor-like DNA-binding domains"/>
    <property type="match status" value="1"/>
</dbReference>
<evidence type="ECO:0000313" key="3">
    <source>
        <dbReference type="Proteomes" id="UP000190366"/>
    </source>
</evidence>
<name>A0AB38DLD9_9MYCO</name>
<proteinExistence type="predicted"/>
<dbReference type="SMART" id="SM00530">
    <property type="entry name" value="HTH_XRE"/>
    <property type="match status" value="1"/>
</dbReference>
<dbReference type="InterPro" id="IPR010982">
    <property type="entry name" value="Lambda_DNA-bd_dom_sf"/>
</dbReference>
<evidence type="ECO:0000313" key="2">
    <source>
        <dbReference type="EMBL" id="SKZ51863.1"/>
    </source>
</evidence>
<reference evidence="2 3" key="1">
    <citation type="submission" date="2016-11" db="EMBL/GenBank/DDBJ databases">
        <authorList>
            <consortium name="Pathogen Informatics"/>
        </authorList>
    </citation>
    <scope>NUCLEOTIDE SEQUENCE [LARGE SCALE GENOMIC DNA]</scope>
    <source>
        <strain evidence="2 3">1168</strain>
    </source>
</reference>
<sequence length="208" mass="22550">MSSAEGNDFDKLVGSNVQKYRKAKGLSQADLAAAISTPNEGVHQQTILKIEKGSRPLKFSEAEKIAHALEISTHHLSDVPRRADVNAGHMAIHAQLSLISGELTDIAQRLAGLLVELAMRLASEATYAEGDQPSRYLTEQAHAWLEVNWGKGLNNSLLDEIRENALLTVANPEFDANTYAGVLKNLATSPVRRVEPGELDECLDASEA</sequence>
<organism evidence="2 3">
    <name type="scientific">Mycobacteroides abscessus subsp. massiliense</name>
    <dbReference type="NCBI Taxonomy" id="1962118"/>
    <lineage>
        <taxon>Bacteria</taxon>
        <taxon>Bacillati</taxon>
        <taxon>Actinomycetota</taxon>
        <taxon>Actinomycetes</taxon>
        <taxon>Mycobacteriales</taxon>
        <taxon>Mycobacteriaceae</taxon>
        <taxon>Mycobacteroides</taxon>
        <taxon>Mycobacteroides abscessus</taxon>
    </lineage>
</organism>
<dbReference type="CDD" id="cd00093">
    <property type="entry name" value="HTH_XRE"/>
    <property type="match status" value="1"/>
</dbReference>
<evidence type="ECO:0000259" key="1">
    <source>
        <dbReference type="PROSITE" id="PS50943"/>
    </source>
</evidence>
<gene>
    <name evidence="2" type="ORF">SAMEA2275630_05057</name>
</gene>
<dbReference type="GO" id="GO:0003677">
    <property type="term" value="F:DNA binding"/>
    <property type="evidence" value="ECO:0007669"/>
    <property type="project" value="InterPro"/>
</dbReference>
<dbReference type="Gene3D" id="1.10.260.40">
    <property type="entry name" value="lambda repressor-like DNA-binding domains"/>
    <property type="match status" value="1"/>
</dbReference>
<protein>
    <submittedName>
        <fullName evidence="2">Prophage regulatory ptotein</fullName>
    </submittedName>
</protein>
<dbReference type="PROSITE" id="PS50943">
    <property type="entry name" value="HTH_CROC1"/>
    <property type="match status" value="1"/>
</dbReference>
<dbReference type="Proteomes" id="UP000190366">
    <property type="component" value="Unassembled WGS sequence"/>
</dbReference>
<accession>A0AB38DLD9</accession>
<dbReference type="AlphaFoldDB" id="A0AB38DLD9"/>
<dbReference type="EMBL" id="FVQL01000001">
    <property type="protein sequence ID" value="SKZ51863.1"/>
    <property type="molecule type" value="Genomic_DNA"/>
</dbReference>
<dbReference type="Pfam" id="PF01381">
    <property type="entry name" value="HTH_3"/>
    <property type="match status" value="1"/>
</dbReference>
<dbReference type="InterPro" id="IPR001387">
    <property type="entry name" value="Cro/C1-type_HTH"/>
</dbReference>
<comment type="caution">
    <text evidence="2">The sequence shown here is derived from an EMBL/GenBank/DDBJ whole genome shotgun (WGS) entry which is preliminary data.</text>
</comment>